<evidence type="ECO:0000256" key="1">
    <source>
        <dbReference type="SAM" id="Phobius"/>
    </source>
</evidence>
<reference evidence="3 4" key="1">
    <citation type="submission" date="2023-07" db="EMBL/GenBank/DDBJ databases">
        <title>Sequencing the genomes of 1000 actinobacteria strains.</title>
        <authorList>
            <person name="Klenk H.-P."/>
        </authorList>
    </citation>
    <scope>NUCLEOTIDE SEQUENCE [LARGE SCALE GENOMIC DNA]</scope>
    <source>
        <strain evidence="3 4">GD13</strain>
    </source>
</reference>
<accession>A0ABT9NTX6</accession>
<keyword evidence="1" id="KW-1133">Transmembrane helix</keyword>
<keyword evidence="1" id="KW-0812">Transmembrane</keyword>
<sequence>MTTTLGYTREDRIWIFVLFSLGGAILLGVTPWVAQWLADLPFVPFGDALSWMGGLDDPWMHVARPAVGLLLGLVLAVVVVEDEYRLEIGPDAVVITHGSDRRTLARSEITGVHRDGGKVHIDGREGRVLFAKKVEASKDAVREAFTAHGYPYESD</sequence>
<dbReference type="Pfam" id="PF23494">
    <property type="entry name" value="bPH_10"/>
    <property type="match status" value="1"/>
</dbReference>
<proteinExistence type="predicted"/>
<evidence type="ECO:0000313" key="4">
    <source>
        <dbReference type="Proteomes" id="UP001240447"/>
    </source>
</evidence>
<dbReference type="RefSeq" id="WP_306825375.1">
    <property type="nucleotide sequence ID" value="NZ_JAUSQM010000001.1"/>
</dbReference>
<keyword evidence="1" id="KW-0472">Membrane</keyword>
<dbReference type="EMBL" id="JAUSQM010000001">
    <property type="protein sequence ID" value="MDP9823883.1"/>
    <property type="molecule type" value="Genomic_DNA"/>
</dbReference>
<protein>
    <recommendedName>
        <fullName evidence="2">YqeB PH domain-containing protein</fullName>
    </recommendedName>
</protein>
<dbReference type="InterPro" id="IPR057798">
    <property type="entry name" value="PH_YqeB"/>
</dbReference>
<name>A0ABT9NTX6_9ACTN</name>
<gene>
    <name evidence="3" type="ORF">J2S59_003692</name>
</gene>
<comment type="caution">
    <text evidence="3">The sequence shown here is derived from an EMBL/GenBank/DDBJ whole genome shotgun (WGS) entry which is preliminary data.</text>
</comment>
<evidence type="ECO:0000259" key="2">
    <source>
        <dbReference type="Pfam" id="PF23494"/>
    </source>
</evidence>
<feature type="transmembrane region" description="Helical" evidence="1">
    <location>
        <begin position="12"/>
        <end position="38"/>
    </location>
</feature>
<organism evidence="3 4">
    <name type="scientific">Nocardioides massiliensis</name>
    <dbReference type="NCBI Taxonomy" id="1325935"/>
    <lineage>
        <taxon>Bacteria</taxon>
        <taxon>Bacillati</taxon>
        <taxon>Actinomycetota</taxon>
        <taxon>Actinomycetes</taxon>
        <taxon>Propionibacteriales</taxon>
        <taxon>Nocardioidaceae</taxon>
        <taxon>Nocardioides</taxon>
    </lineage>
</organism>
<dbReference type="Proteomes" id="UP001240447">
    <property type="component" value="Unassembled WGS sequence"/>
</dbReference>
<feature type="domain" description="YqeB PH" evidence="2">
    <location>
        <begin position="3"/>
        <end position="152"/>
    </location>
</feature>
<keyword evidence="4" id="KW-1185">Reference proteome</keyword>
<evidence type="ECO:0000313" key="3">
    <source>
        <dbReference type="EMBL" id="MDP9823883.1"/>
    </source>
</evidence>
<feature type="transmembrane region" description="Helical" evidence="1">
    <location>
        <begin position="58"/>
        <end position="80"/>
    </location>
</feature>